<dbReference type="InterPro" id="IPR042274">
    <property type="entry name" value="YycH/YycI_2"/>
</dbReference>
<dbReference type="Pfam" id="PF07435">
    <property type="entry name" value="YycH"/>
    <property type="match status" value="1"/>
</dbReference>
<proteinExistence type="predicted"/>
<evidence type="ECO:0000313" key="3">
    <source>
        <dbReference type="EMBL" id="WAA12274.1"/>
    </source>
</evidence>
<evidence type="ECO:0000313" key="4">
    <source>
        <dbReference type="Proteomes" id="UP001164726"/>
    </source>
</evidence>
<protein>
    <submittedName>
        <fullName evidence="3">Two-component system activity regulator YycH</fullName>
    </submittedName>
</protein>
<gene>
    <name evidence="3" type="primary">yycH</name>
    <name evidence="3" type="ORF">OE105_12025</name>
</gene>
<dbReference type="RefSeq" id="WP_275420412.1">
    <property type="nucleotide sequence ID" value="NZ_CP106877.1"/>
</dbReference>
<accession>A0A9E8LZ67</accession>
<feature type="transmembrane region" description="Helical" evidence="1">
    <location>
        <begin position="6"/>
        <end position="28"/>
    </location>
</feature>
<sequence>MKLETVKSIILTILVLSSIYLFWNLVTYQQNYDSIDRREYVKEINIDQKKSMKELIIPNKLIFRKNETEYTGTEKNAQIGQLYRQLEGWDYYNFQKNSEEFFNRYEQPPYEDVIIFQFSDDIPFDLINSLFNIDAKTVPFGNFRYIFIFPEQLNDEEGTVFFLSSDMKSAVKAGVRYNQLQEFLTLYNEIVGESVPYYAYKKDDESYLFVLNREIEVNNSKFIPRFFDTILFKDALFPDPDFVTKTGNRYTDGSSLLDIFPDTKTLSFVNLTVQLNRMISSDDLMKKAVDYVNGHSGWTDQYLFNRYEQKENKIIFQMYLQDYPVFSHSGASEISLIIGNQGVYSYERPYFKFNISFNPTYQRYQLLSGKNVLKRLEENDSVDLNGIEDILIGYQLTFDMKEPLIILEPSWFYRTDEEWKKVGGSSLIMGGVNDGLE</sequence>
<dbReference type="Proteomes" id="UP001164726">
    <property type="component" value="Chromosome"/>
</dbReference>
<reference evidence="3" key="1">
    <citation type="submission" date="2022-09" db="EMBL/GenBank/DDBJ databases">
        <title>Complete Genomes of Fervidibacillus albus and Fervidibacillus halotolerans isolated from tidal flat sediments.</title>
        <authorList>
            <person name="Kwon K.K."/>
            <person name="Yang S.-H."/>
            <person name="Park M.J."/>
            <person name="Oh H.-M."/>
        </authorList>
    </citation>
    <scope>NUCLEOTIDE SEQUENCE</scope>
    <source>
        <strain evidence="3">MEBiC13594</strain>
    </source>
</reference>
<keyword evidence="4" id="KW-1185">Reference proteome</keyword>
<dbReference type="EMBL" id="CP106877">
    <property type="protein sequence ID" value="WAA12274.1"/>
    <property type="molecule type" value="Genomic_DNA"/>
</dbReference>
<evidence type="ECO:0000256" key="1">
    <source>
        <dbReference type="SAM" id="Phobius"/>
    </source>
</evidence>
<dbReference type="Gene3D" id="3.10.450.310">
    <property type="match status" value="1"/>
</dbReference>
<keyword evidence="1" id="KW-0472">Membrane</keyword>
<feature type="domain" description="Regulatory protein YycH" evidence="2">
    <location>
        <begin position="4"/>
        <end position="426"/>
    </location>
</feature>
<dbReference type="InterPro" id="IPR009996">
    <property type="entry name" value="YycH"/>
</dbReference>
<dbReference type="KEGG" id="fhl:OE105_12025"/>
<name>A0A9E8LZ67_9BACI</name>
<dbReference type="Gene3D" id="3.30.310.160">
    <property type="entry name" value="YycH protein, domain 2"/>
    <property type="match status" value="1"/>
</dbReference>
<keyword evidence="1" id="KW-1133">Transmembrane helix</keyword>
<dbReference type="CDD" id="cd15787">
    <property type="entry name" value="YycH_N"/>
    <property type="match status" value="1"/>
</dbReference>
<evidence type="ECO:0000259" key="2">
    <source>
        <dbReference type="Pfam" id="PF07435"/>
    </source>
</evidence>
<dbReference type="AlphaFoldDB" id="A0A9E8LZ67"/>
<keyword evidence="1" id="KW-0812">Transmembrane</keyword>
<organism evidence="3 4">
    <name type="scientific">Fervidibacillus halotolerans</name>
    <dbReference type="NCBI Taxonomy" id="2980027"/>
    <lineage>
        <taxon>Bacteria</taxon>
        <taxon>Bacillati</taxon>
        <taxon>Bacillota</taxon>
        <taxon>Bacilli</taxon>
        <taxon>Bacillales</taxon>
        <taxon>Bacillaceae</taxon>
        <taxon>Fervidibacillus</taxon>
    </lineage>
</organism>